<comment type="caution">
    <text evidence="8">The sequence shown here is derived from an EMBL/GenBank/DDBJ whole genome shotgun (WGS) entry which is preliminary data.</text>
</comment>
<dbReference type="RefSeq" id="XP_056552324.1">
    <property type="nucleotide sequence ID" value="XM_056703324.1"/>
</dbReference>
<reference evidence="8" key="2">
    <citation type="journal article" date="2023" name="IMA Fungus">
        <title>Comparative genomic study of the Penicillium genus elucidates a diverse pangenome and 15 lateral gene transfer events.</title>
        <authorList>
            <person name="Petersen C."/>
            <person name="Sorensen T."/>
            <person name="Nielsen M.R."/>
            <person name="Sondergaard T.E."/>
            <person name="Sorensen J.L."/>
            <person name="Fitzpatrick D.A."/>
            <person name="Frisvad J.C."/>
            <person name="Nielsen K.L."/>
        </authorList>
    </citation>
    <scope>NUCLEOTIDE SEQUENCE</scope>
    <source>
        <strain evidence="8">IBT 29864</strain>
    </source>
</reference>
<gene>
    <name evidence="8" type="ORF">N7496_010411</name>
</gene>
<dbReference type="PANTHER" id="PTHR46910:SF5">
    <property type="entry name" value="ZN(II)2CYS6 TRANSCRIPTION FACTOR (EUROFUNG)"/>
    <property type="match status" value="1"/>
</dbReference>
<dbReference type="AlphaFoldDB" id="A0A9W9RQS2"/>
<evidence type="ECO:0000256" key="1">
    <source>
        <dbReference type="ARBA" id="ARBA00022723"/>
    </source>
</evidence>
<evidence type="ECO:0000313" key="8">
    <source>
        <dbReference type="EMBL" id="KAJ5364698.1"/>
    </source>
</evidence>
<dbReference type="InterPro" id="IPR001138">
    <property type="entry name" value="Zn2Cys6_DnaBD"/>
</dbReference>
<dbReference type="PROSITE" id="PS00463">
    <property type="entry name" value="ZN2_CY6_FUNGAL_1"/>
    <property type="match status" value="1"/>
</dbReference>
<evidence type="ECO:0000256" key="3">
    <source>
        <dbReference type="ARBA" id="ARBA00023125"/>
    </source>
</evidence>
<dbReference type="InterPro" id="IPR036864">
    <property type="entry name" value="Zn2-C6_fun-type_DNA-bd_sf"/>
</dbReference>
<dbReference type="CDD" id="cd12148">
    <property type="entry name" value="fungal_TF_MHR"/>
    <property type="match status" value="1"/>
</dbReference>
<protein>
    <submittedName>
        <fullName evidence="8">Transcriptional regulator family: Fungal Specific TF</fullName>
    </submittedName>
</protein>
<keyword evidence="2" id="KW-0805">Transcription regulation</keyword>
<keyword evidence="9" id="KW-1185">Reference proteome</keyword>
<dbReference type="Pfam" id="PF04082">
    <property type="entry name" value="Fungal_trans"/>
    <property type="match status" value="1"/>
</dbReference>
<name>A0A9W9RQS2_9EURO</name>
<dbReference type="SMART" id="SM00066">
    <property type="entry name" value="GAL4"/>
    <property type="match status" value="1"/>
</dbReference>
<dbReference type="CDD" id="cd00067">
    <property type="entry name" value="GAL4"/>
    <property type="match status" value="1"/>
</dbReference>
<evidence type="ECO:0000256" key="2">
    <source>
        <dbReference type="ARBA" id="ARBA00023015"/>
    </source>
</evidence>
<dbReference type="OrthoDB" id="103819at2759"/>
<dbReference type="GO" id="GO:0000981">
    <property type="term" value="F:DNA-binding transcription factor activity, RNA polymerase II-specific"/>
    <property type="evidence" value="ECO:0007669"/>
    <property type="project" value="InterPro"/>
</dbReference>
<keyword evidence="4" id="KW-0804">Transcription</keyword>
<feature type="region of interest" description="Disordered" evidence="6">
    <location>
        <begin position="55"/>
        <end position="93"/>
    </location>
</feature>
<dbReference type="SUPFAM" id="SSF57701">
    <property type="entry name" value="Zn2/Cys6 DNA-binding domain"/>
    <property type="match status" value="1"/>
</dbReference>
<feature type="domain" description="Zn(2)-C6 fungal-type" evidence="7">
    <location>
        <begin position="16"/>
        <end position="46"/>
    </location>
</feature>
<dbReference type="InterPro" id="IPR007219">
    <property type="entry name" value="XnlR_reg_dom"/>
</dbReference>
<keyword evidence="5" id="KW-0539">Nucleus</keyword>
<dbReference type="GeneID" id="81442503"/>
<keyword evidence="1" id="KW-0479">Metal-binding</keyword>
<dbReference type="Gene3D" id="4.10.240.10">
    <property type="entry name" value="Zn(2)-C6 fungal-type DNA-binding domain"/>
    <property type="match status" value="1"/>
</dbReference>
<proteinExistence type="predicted"/>
<dbReference type="InterPro" id="IPR050987">
    <property type="entry name" value="AtrR-like"/>
</dbReference>
<evidence type="ECO:0000256" key="4">
    <source>
        <dbReference type="ARBA" id="ARBA00023163"/>
    </source>
</evidence>
<dbReference type="GO" id="GO:0008270">
    <property type="term" value="F:zinc ion binding"/>
    <property type="evidence" value="ECO:0007669"/>
    <property type="project" value="InterPro"/>
</dbReference>
<dbReference type="PANTHER" id="PTHR46910">
    <property type="entry name" value="TRANSCRIPTION FACTOR PDR1"/>
    <property type="match status" value="1"/>
</dbReference>
<accession>A0A9W9RQS2</accession>
<evidence type="ECO:0000256" key="6">
    <source>
        <dbReference type="SAM" id="MobiDB-lite"/>
    </source>
</evidence>
<dbReference type="EMBL" id="JAPZBS010000008">
    <property type="protein sequence ID" value="KAJ5364698.1"/>
    <property type="molecule type" value="Genomic_DNA"/>
</dbReference>
<dbReference type="Pfam" id="PF00172">
    <property type="entry name" value="Zn_clus"/>
    <property type="match status" value="1"/>
</dbReference>
<dbReference type="PROSITE" id="PS50048">
    <property type="entry name" value="ZN2_CY6_FUNGAL_2"/>
    <property type="match status" value="1"/>
</dbReference>
<reference evidence="8" key="1">
    <citation type="submission" date="2022-11" db="EMBL/GenBank/DDBJ databases">
        <authorList>
            <person name="Petersen C."/>
        </authorList>
    </citation>
    <scope>NUCLEOTIDE SEQUENCE</scope>
    <source>
        <strain evidence="8">IBT 29864</strain>
    </source>
</reference>
<dbReference type="GO" id="GO:0006351">
    <property type="term" value="P:DNA-templated transcription"/>
    <property type="evidence" value="ECO:0007669"/>
    <property type="project" value="InterPro"/>
</dbReference>
<sequence>MTTSQGDENTALSEYACDSCRSSKITCSRERNSCERCTKKGISCIYSRVGIIRRARKRKHETQQASGAITTPRPAPGSDDGSASKILRSDGRPQSYLASDIEMTEEYLGSSKSPDLRGPFNALLMLNEASTATTVNEPTVLDSARSGKTTRLSFKKHSIEWSKIFENALRDKEPLLSPAPPEVVRSLKASRPDDIQEKAWLVMYYCIILKVTDAVHLKSQLRQELWASLGNISVLMKPSDANVQAILMAIGLIPDLIDPSLCWMLSTSACRMLQALGVTHGRIDAQAREQRRLRFWQLNLVDKALAVIFGRSPIFPQRMGIEVGLPTLEQIRPSTQHRTSDGSKGYFASHLMYQKFLLSKVMGDIWQCLYGGIESQDLEIESVIANLESWYEQAHKTLEAAAISEKPFCNAQNAKSIDIGLRSQDFHYLYLQILLFRKSPPRRFQCITSSKELLSLLLHLSPESDEPYHPFLWQFLYSPFTAFLFLFRDILLNPGRESRDNQEALAAMENLPEFLEKIASQNPLATRLREVSRVLIGHAESVLTQSGQSRAGSDGPVTESTFTSSETANSFDMDLLCNQTADAARNPFCDLKTDDIFESLTKDFEGNGLFDWMTWLGET</sequence>
<organism evidence="8 9">
    <name type="scientific">Penicillium cataractarum</name>
    <dbReference type="NCBI Taxonomy" id="2100454"/>
    <lineage>
        <taxon>Eukaryota</taxon>
        <taxon>Fungi</taxon>
        <taxon>Dikarya</taxon>
        <taxon>Ascomycota</taxon>
        <taxon>Pezizomycotina</taxon>
        <taxon>Eurotiomycetes</taxon>
        <taxon>Eurotiomycetidae</taxon>
        <taxon>Eurotiales</taxon>
        <taxon>Aspergillaceae</taxon>
        <taxon>Penicillium</taxon>
    </lineage>
</organism>
<dbReference type="Proteomes" id="UP001147782">
    <property type="component" value="Unassembled WGS sequence"/>
</dbReference>
<dbReference type="GO" id="GO:0003677">
    <property type="term" value="F:DNA binding"/>
    <property type="evidence" value="ECO:0007669"/>
    <property type="project" value="UniProtKB-KW"/>
</dbReference>
<dbReference type="SMART" id="SM00906">
    <property type="entry name" value="Fungal_trans"/>
    <property type="match status" value="1"/>
</dbReference>
<evidence type="ECO:0000259" key="7">
    <source>
        <dbReference type="PROSITE" id="PS50048"/>
    </source>
</evidence>
<evidence type="ECO:0000313" key="9">
    <source>
        <dbReference type="Proteomes" id="UP001147782"/>
    </source>
</evidence>
<keyword evidence="3" id="KW-0238">DNA-binding</keyword>
<evidence type="ECO:0000256" key="5">
    <source>
        <dbReference type="ARBA" id="ARBA00023242"/>
    </source>
</evidence>